<evidence type="ECO:0000313" key="11">
    <source>
        <dbReference type="EMBL" id="PZG34334.1"/>
    </source>
</evidence>
<dbReference type="NCBIfam" id="NF006367">
    <property type="entry name" value="PRK08591.1"/>
    <property type="match status" value="1"/>
</dbReference>
<proteinExistence type="predicted"/>
<keyword evidence="4 8" id="KW-0547">Nucleotide-binding</keyword>
<dbReference type="InterPro" id="IPR005479">
    <property type="entry name" value="CPAse_ATP-bd"/>
</dbReference>
<dbReference type="PROSITE" id="PS00866">
    <property type="entry name" value="CPSASE_1"/>
    <property type="match status" value="1"/>
</dbReference>
<accession>A0A2W2H5J0</accession>
<dbReference type="Proteomes" id="UP000248544">
    <property type="component" value="Unassembled WGS sequence"/>
</dbReference>
<dbReference type="PANTHER" id="PTHR48095:SF2">
    <property type="entry name" value="BIOTIN CARBOXYLASE, CHLOROPLASTIC"/>
    <property type="match status" value="1"/>
</dbReference>
<protein>
    <recommendedName>
        <fullName evidence="2">biotin carboxylase</fullName>
        <ecNumber evidence="2">6.3.4.14</ecNumber>
    </recommendedName>
</protein>
<dbReference type="SUPFAM" id="SSF51246">
    <property type="entry name" value="Rudiment single hybrid motif"/>
    <property type="match status" value="1"/>
</dbReference>
<evidence type="ECO:0000256" key="6">
    <source>
        <dbReference type="ARBA" id="ARBA00023267"/>
    </source>
</evidence>
<name>A0A2W2H5J0_9ACTN</name>
<gene>
    <name evidence="11" type="ORF">C1I98_28235</name>
</gene>
<dbReference type="SUPFAM" id="SSF56059">
    <property type="entry name" value="Glutathione synthetase ATP-binding domain-like"/>
    <property type="match status" value="1"/>
</dbReference>
<dbReference type="EMBL" id="POUA01000286">
    <property type="protein sequence ID" value="PZG34334.1"/>
    <property type="molecule type" value="Genomic_DNA"/>
</dbReference>
<comment type="function">
    <text evidence="1">This protein is a component of the acetyl coenzyme A carboxylase complex; first, biotin carboxylase catalyzes the carboxylation of the carrier protein and then the transcarboxylase transfers the carboxyl group to form malonyl-CoA.</text>
</comment>
<evidence type="ECO:0000256" key="3">
    <source>
        <dbReference type="ARBA" id="ARBA00022598"/>
    </source>
</evidence>
<dbReference type="InterPro" id="IPR011761">
    <property type="entry name" value="ATP-grasp"/>
</dbReference>
<comment type="catalytic activity">
    <reaction evidence="7">
        <text>N(6)-biotinyl-L-lysyl-[protein] + hydrogencarbonate + ATP = N(6)-carboxybiotinyl-L-lysyl-[protein] + ADP + phosphate + H(+)</text>
        <dbReference type="Rhea" id="RHEA:13501"/>
        <dbReference type="Rhea" id="RHEA-COMP:10505"/>
        <dbReference type="Rhea" id="RHEA-COMP:10506"/>
        <dbReference type="ChEBI" id="CHEBI:15378"/>
        <dbReference type="ChEBI" id="CHEBI:17544"/>
        <dbReference type="ChEBI" id="CHEBI:30616"/>
        <dbReference type="ChEBI" id="CHEBI:43474"/>
        <dbReference type="ChEBI" id="CHEBI:83144"/>
        <dbReference type="ChEBI" id="CHEBI:83145"/>
        <dbReference type="ChEBI" id="CHEBI:456216"/>
        <dbReference type="EC" id="6.3.4.14"/>
    </reaction>
</comment>
<dbReference type="SUPFAM" id="SSF52440">
    <property type="entry name" value="PreATP-grasp domain"/>
    <property type="match status" value="1"/>
</dbReference>
<dbReference type="Pfam" id="PF02785">
    <property type="entry name" value="Biotin_carb_C"/>
    <property type="match status" value="1"/>
</dbReference>
<sequence length="448" mass="47344">MLIANRGEIALRVIRTCREMGVPCVAVHSTADTGAPFVAFADEAVCVGPPPSRRSYLYMPSLIEAARRHGADAVHPGYGFLSEDADFARVCAENGITFIGPAPEVMERVGDKARVRGLMDEAGLPVLPGSAGPVTSLAEAERIAATTTGYPVVVKAAAGGGGRGIAVAGSAAELRDAYRETVALARSLFGNGDVYLERYVPGARHVEVQILCDGHGGAVHLGERDCSLQRRNQKLVEEAPAPGLSDGQRAELGRHAVRGALSVGYTGAGTMEFLLAPDGAATFMEINARIQVEHPVTEMITGLDLVREQIRIAAGEPLGYTQRDVRLDGAAVECRINAEDPDAEFRPTPGRLDRLDLPGGPGIRVDAGFVAGGTVPPYYDSLIAKLVAWGRTREQAIARAERALAETTVAGPGVRTTIPLLRRLLGHPVFADGRHTTRFVNDLLAGGL</sequence>
<comment type="caution">
    <text evidence="11">The sequence shown here is derived from an EMBL/GenBank/DDBJ whole genome shotgun (WGS) entry which is preliminary data.</text>
</comment>
<evidence type="ECO:0000256" key="4">
    <source>
        <dbReference type="ARBA" id="ARBA00022741"/>
    </source>
</evidence>
<keyword evidence="11" id="KW-0670">Pyruvate</keyword>
<organism evidence="11 12">
    <name type="scientific">Spongiactinospora gelatinilytica</name>
    <dbReference type="NCBI Taxonomy" id="2666298"/>
    <lineage>
        <taxon>Bacteria</taxon>
        <taxon>Bacillati</taxon>
        <taxon>Actinomycetota</taxon>
        <taxon>Actinomycetes</taxon>
        <taxon>Streptosporangiales</taxon>
        <taxon>Streptosporangiaceae</taxon>
        <taxon>Spongiactinospora</taxon>
    </lineage>
</organism>
<keyword evidence="3 11" id="KW-0436">Ligase</keyword>
<feature type="domain" description="ATP-grasp" evidence="9">
    <location>
        <begin position="116"/>
        <end position="314"/>
    </location>
</feature>
<dbReference type="InterPro" id="IPR005481">
    <property type="entry name" value="BC-like_N"/>
</dbReference>
<dbReference type="GO" id="GO:0046872">
    <property type="term" value="F:metal ion binding"/>
    <property type="evidence" value="ECO:0007669"/>
    <property type="project" value="InterPro"/>
</dbReference>
<dbReference type="InterPro" id="IPR016185">
    <property type="entry name" value="PreATP-grasp_dom_sf"/>
</dbReference>
<dbReference type="Pfam" id="PF02786">
    <property type="entry name" value="CPSase_L_D2"/>
    <property type="match status" value="1"/>
</dbReference>
<evidence type="ECO:0000256" key="8">
    <source>
        <dbReference type="PROSITE-ProRule" id="PRU00409"/>
    </source>
</evidence>
<dbReference type="InterPro" id="IPR005482">
    <property type="entry name" value="Biotin_COase_C"/>
</dbReference>
<dbReference type="EC" id="6.3.4.14" evidence="2"/>
<keyword evidence="12" id="KW-1185">Reference proteome</keyword>
<evidence type="ECO:0000256" key="5">
    <source>
        <dbReference type="ARBA" id="ARBA00022840"/>
    </source>
</evidence>
<dbReference type="InterPro" id="IPR051602">
    <property type="entry name" value="ACC_Biotin_Carboxylase"/>
</dbReference>
<dbReference type="PANTHER" id="PTHR48095">
    <property type="entry name" value="PYRUVATE CARBOXYLASE SUBUNIT A"/>
    <property type="match status" value="1"/>
</dbReference>
<dbReference type="PROSITE" id="PS50975">
    <property type="entry name" value="ATP_GRASP"/>
    <property type="match status" value="1"/>
</dbReference>
<dbReference type="Pfam" id="PF00289">
    <property type="entry name" value="Biotin_carb_N"/>
    <property type="match status" value="1"/>
</dbReference>
<dbReference type="InterPro" id="IPR011054">
    <property type="entry name" value="Rudment_hybrid_motif"/>
</dbReference>
<evidence type="ECO:0000259" key="9">
    <source>
        <dbReference type="PROSITE" id="PS50975"/>
    </source>
</evidence>
<evidence type="ECO:0000259" key="10">
    <source>
        <dbReference type="PROSITE" id="PS50979"/>
    </source>
</evidence>
<reference evidence="11 12" key="1">
    <citation type="submission" date="2018-01" db="EMBL/GenBank/DDBJ databases">
        <title>Draft genome sequence of Sphaerisporangium sp. 7K107.</title>
        <authorList>
            <person name="Sahin N."/>
            <person name="Saygin H."/>
            <person name="Ay H."/>
        </authorList>
    </citation>
    <scope>NUCLEOTIDE SEQUENCE [LARGE SCALE GENOMIC DNA]</scope>
    <source>
        <strain evidence="11 12">7K107</strain>
    </source>
</reference>
<keyword evidence="6" id="KW-0092">Biotin</keyword>
<evidence type="ECO:0000313" key="12">
    <source>
        <dbReference type="Proteomes" id="UP000248544"/>
    </source>
</evidence>
<dbReference type="PROSITE" id="PS00867">
    <property type="entry name" value="CPSASE_2"/>
    <property type="match status" value="1"/>
</dbReference>
<keyword evidence="5 8" id="KW-0067">ATP-binding</keyword>
<dbReference type="GO" id="GO:0004075">
    <property type="term" value="F:biotin carboxylase activity"/>
    <property type="evidence" value="ECO:0007669"/>
    <property type="project" value="UniProtKB-EC"/>
</dbReference>
<dbReference type="SMART" id="SM00878">
    <property type="entry name" value="Biotin_carb_C"/>
    <property type="match status" value="1"/>
</dbReference>
<evidence type="ECO:0000256" key="2">
    <source>
        <dbReference type="ARBA" id="ARBA00013263"/>
    </source>
</evidence>
<feature type="domain" description="Biotin carboxylation" evidence="10">
    <location>
        <begin position="1"/>
        <end position="445"/>
    </location>
</feature>
<dbReference type="InterPro" id="IPR011764">
    <property type="entry name" value="Biotin_carboxylation_dom"/>
</dbReference>
<dbReference type="Gene3D" id="3.30.470.20">
    <property type="entry name" value="ATP-grasp fold, B domain"/>
    <property type="match status" value="1"/>
</dbReference>
<dbReference type="AlphaFoldDB" id="A0A2W2H5J0"/>
<evidence type="ECO:0000256" key="7">
    <source>
        <dbReference type="ARBA" id="ARBA00048600"/>
    </source>
</evidence>
<dbReference type="PROSITE" id="PS50979">
    <property type="entry name" value="BC"/>
    <property type="match status" value="1"/>
</dbReference>
<dbReference type="GO" id="GO:0005524">
    <property type="term" value="F:ATP binding"/>
    <property type="evidence" value="ECO:0007669"/>
    <property type="project" value="UniProtKB-UniRule"/>
</dbReference>
<evidence type="ECO:0000256" key="1">
    <source>
        <dbReference type="ARBA" id="ARBA00003761"/>
    </source>
</evidence>
<dbReference type="FunFam" id="3.40.50.20:FF:000010">
    <property type="entry name" value="Propionyl-CoA carboxylase subunit alpha"/>
    <property type="match status" value="1"/>
</dbReference>